<keyword evidence="3" id="KW-1185">Reference proteome</keyword>
<evidence type="ECO:0000313" key="3">
    <source>
        <dbReference type="Proteomes" id="UP001337681"/>
    </source>
</evidence>
<evidence type="ECO:0000256" key="1">
    <source>
        <dbReference type="SAM" id="SignalP"/>
    </source>
</evidence>
<evidence type="ECO:0000313" key="2">
    <source>
        <dbReference type="EMBL" id="MEE1884029.1"/>
    </source>
</evidence>
<gene>
    <name evidence="2" type="ORF">VRU49_01235</name>
</gene>
<sequence>MKKLIFICLAIVTVLSSCSDNTTINQNEAGKVITNYLERNPEYKTTSFKFGELKFNSNKEREELNSYKNLAQEGYVDMILVSQKKQFLSSDSSYVYQVKLTDKAQEFVLKIENDKANVKAVNYVLSDKPVNFEQVNSKTSKVTVTLKKENTPFGPFQKDKNEFSDYITKTYKLKLDKEEGWKVDN</sequence>
<comment type="caution">
    <text evidence="2">The sequence shown here is derived from an EMBL/GenBank/DDBJ whole genome shotgun (WGS) entry which is preliminary data.</text>
</comment>
<evidence type="ECO:0008006" key="4">
    <source>
        <dbReference type="Google" id="ProtNLM"/>
    </source>
</evidence>
<dbReference type="Proteomes" id="UP001337681">
    <property type="component" value="Unassembled WGS sequence"/>
</dbReference>
<proteinExistence type="predicted"/>
<feature type="chain" id="PRO_5047299191" description="DUF4878 domain-containing protein" evidence="1">
    <location>
        <begin position="20"/>
        <end position="185"/>
    </location>
</feature>
<reference evidence="2 3" key="1">
    <citation type="submission" date="2024-01" db="EMBL/GenBank/DDBJ databases">
        <title>Pedobacter sp. nov., isolated from oil-contaminated soil.</title>
        <authorList>
            <person name="Le N.T.T."/>
        </authorList>
    </citation>
    <scope>NUCLEOTIDE SEQUENCE [LARGE SCALE GENOMIC DNA]</scope>
    <source>
        <strain evidence="2 3">VNH31</strain>
    </source>
</reference>
<protein>
    <recommendedName>
        <fullName evidence="4">DUF4878 domain-containing protein</fullName>
    </recommendedName>
</protein>
<dbReference type="PROSITE" id="PS51257">
    <property type="entry name" value="PROKAR_LIPOPROTEIN"/>
    <property type="match status" value="1"/>
</dbReference>
<organism evidence="2 3">
    <name type="scientific">Pedobacter flavus</name>
    <dbReference type="NCBI Taxonomy" id="3113906"/>
    <lineage>
        <taxon>Bacteria</taxon>
        <taxon>Pseudomonadati</taxon>
        <taxon>Bacteroidota</taxon>
        <taxon>Sphingobacteriia</taxon>
        <taxon>Sphingobacteriales</taxon>
        <taxon>Sphingobacteriaceae</taxon>
        <taxon>Pedobacter</taxon>
    </lineage>
</organism>
<feature type="signal peptide" evidence="1">
    <location>
        <begin position="1"/>
        <end position="19"/>
    </location>
</feature>
<keyword evidence="1" id="KW-0732">Signal</keyword>
<accession>A0ABU7GYD6</accession>
<name>A0ABU7GYD6_9SPHI</name>
<dbReference type="RefSeq" id="WP_330144948.1">
    <property type="nucleotide sequence ID" value="NZ_JAZDQU010000001.1"/>
</dbReference>
<dbReference type="EMBL" id="JAZDQU010000001">
    <property type="protein sequence ID" value="MEE1884029.1"/>
    <property type="molecule type" value="Genomic_DNA"/>
</dbReference>